<name>A0A1H1MEE6_9CELL</name>
<organism evidence="2 3">
    <name type="scientific">Paraoerskovia marina</name>
    <dbReference type="NCBI Taxonomy" id="545619"/>
    <lineage>
        <taxon>Bacteria</taxon>
        <taxon>Bacillati</taxon>
        <taxon>Actinomycetota</taxon>
        <taxon>Actinomycetes</taxon>
        <taxon>Micrococcales</taxon>
        <taxon>Cellulomonadaceae</taxon>
        <taxon>Paraoerskovia</taxon>
    </lineage>
</organism>
<dbReference type="eggNOG" id="COG3981">
    <property type="taxonomic scope" value="Bacteria"/>
</dbReference>
<dbReference type="InterPro" id="IPR016181">
    <property type="entry name" value="Acyl_CoA_acyltransferase"/>
</dbReference>
<feature type="domain" description="N-acetyltransferase" evidence="1">
    <location>
        <begin position="4"/>
        <end position="178"/>
    </location>
</feature>
<dbReference type="Gene3D" id="3.40.630.30">
    <property type="match status" value="1"/>
</dbReference>
<dbReference type="PANTHER" id="PTHR39173">
    <property type="entry name" value="ACETYLTRANSFERASE"/>
    <property type="match status" value="1"/>
</dbReference>
<dbReference type="PROSITE" id="PS51186">
    <property type="entry name" value="GNAT"/>
    <property type="match status" value="1"/>
</dbReference>
<dbReference type="CDD" id="cd04301">
    <property type="entry name" value="NAT_SF"/>
    <property type="match status" value="1"/>
</dbReference>
<gene>
    <name evidence="2" type="ORF">SAMN04489860_0212</name>
</gene>
<dbReference type="InterPro" id="IPR000182">
    <property type="entry name" value="GNAT_dom"/>
</dbReference>
<dbReference type="EMBL" id="LT629776">
    <property type="protein sequence ID" value="SDR85010.1"/>
    <property type="molecule type" value="Genomic_DNA"/>
</dbReference>
<proteinExistence type="predicted"/>
<dbReference type="Pfam" id="PF00583">
    <property type="entry name" value="Acetyltransf_1"/>
    <property type="match status" value="1"/>
</dbReference>
<dbReference type="RefSeq" id="WP_029251719.1">
    <property type="nucleotide sequence ID" value="NZ_LT629776.1"/>
</dbReference>
<evidence type="ECO:0000313" key="3">
    <source>
        <dbReference type="Proteomes" id="UP000185663"/>
    </source>
</evidence>
<dbReference type="GO" id="GO:0016747">
    <property type="term" value="F:acyltransferase activity, transferring groups other than amino-acyl groups"/>
    <property type="evidence" value="ECO:0007669"/>
    <property type="project" value="InterPro"/>
</dbReference>
<evidence type="ECO:0000313" key="2">
    <source>
        <dbReference type="EMBL" id="SDR85010.1"/>
    </source>
</evidence>
<sequence length="188" mass="20469">MTSVRIRPLAVDDLSQARAVQDDLARDRFDFLLGLPAPLAEISDDAWIRFVADLSAHEVGEGLPDGWVPETFRVAEVDGVLVGRVSARHTIEGSEFLSRYGGHVGYGVRSGFRRQGVASALLRFALEDLRGRDVDRALVTCDDANVASAATIERGGGVLEEVVEVPLVEHFPSGRLRRYWVELGGSAL</sequence>
<keyword evidence="2" id="KW-0808">Transferase</keyword>
<dbReference type="SUPFAM" id="SSF55729">
    <property type="entry name" value="Acyl-CoA N-acyltransferases (Nat)"/>
    <property type="match status" value="1"/>
</dbReference>
<evidence type="ECO:0000259" key="1">
    <source>
        <dbReference type="PROSITE" id="PS51186"/>
    </source>
</evidence>
<protein>
    <submittedName>
        <fullName evidence="2">Predicted acetyltransferase</fullName>
    </submittedName>
</protein>
<dbReference type="Proteomes" id="UP000185663">
    <property type="component" value="Chromosome I"/>
</dbReference>
<dbReference type="PANTHER" id="PTHR39173:SF1">
    <property type="entry name" value="ACETYLTRANSFERASE"/>
    <property type="match status" value="1"/>
</dbReference>
<accession>A0A1H1MEE6</accession>
<keyword evidence="3" id="KW-1185">Reference proteome</keyword>
<dbReference type="AlphaFoldDB" id="A0A1H1MEE6"/>
<reference evidence="2 3" key="1">
    <citation type="submission" date="2016-10" db="EMBL/GenBank/DDBJ databases">
        <authorList>
            <person name="de Groot N.N."/>
        </authorList>
    </citation>
    <scope>NUCLEOTIDE SEQUENCE [LARGE SCALE GENOMIC DNA]</scope>
    <source>
        <strain evidence="2 3">DSM 22126</strain>
    </source>
</reference>